<dbReference type="EMBL" id="VLLL01000005">
    <property type="protein sequence ID" value="TWJ14923.1"/>
    <property type="molecule type" value="Genomic_DNA"/>
</dbReference>
<proteinExistence type="predicted"/>
<keyword evidence="7" id="KW-1185">Reference proteome</keyword>
<evidence type="ECO:0000256" key="2">
    <source>
        <dbReference type="ARBA" id="ARBA00022777"/>
    </source>
</evidence>
<feature type="transmembrane region" description="Helical" evidence="4">
    <location>
        <begin position="126"/>
        <end position="143"/>
    </location>
</feature>
<comment type="caution">
    <text evidence="6">The sequence shown here is derived from an EMBL/GenBank/DDBJ whole genome shotgun (WGS) entry which is preliminary data.</text>
</comment>
<feature type="transmembrane region" description="Helical" evidence="4">
    <location>
        <begin position="51"/>
        <end position="73"/>
    </location>
</feature>
<sequence>MSDPCADPRRGVFTRRMPAWGGYGPGFWATVIWAPLVSLDPILDVPAHVPAWPAALACLTVLAAFTTAVAAAYRTSRSGTVVAALTVQTVVTFLAAGLYGDHWYALFTLLALAYGAVVPPRLAPRALAVLVVCAAALVLFVAGDAARSWTTALVTFLTGFGTFTFHRLLTVIAELDATRDELARTAVDEERLRFARDLHDLLGHTLSVIVVKAQVTRRLLPERPGAAADHATDIEDIGRHALEEVREAVSGYREADTGRELDRARIALDAAGITLRVHSRPQALPPAVDALFGWVVREGVTNVIRHSGARHCDIGFHTVRDGARVTVDDDGHGGAPGRGAGLRGLTERTAETGGRLHVGRSRRGFHLSVEVPLPT</sequence>
<dbReference type="PANTHER" id="PTHR24421:SF63">
    <property type="entry name" value="SENSOR HISTIDINE KINASE DESK"/>
    <property type="match status" value="1"/>
</dbReference>
<evidence type="ECO:0000313" key="6">
    <source>
        <dbReference type="EMBL" id="TWJ14923.1"/>
    </source>
</evidence>
<dbReference type="Pfam" id="PF07730">
    <property type="entry name" value="HisKA_3"/>
    <property type="match status" value="1"/>
</dbReference>
<dbReference type="Gene3D" id="3.30.565.10">
    <property type="entry name" value="Histidine kinase-like ATPase, C-terminal domain"/>
    <property type="match status" value="1"/>
</dbReference>
<feature type="domain" description="Signal transduction histidine kinase subgroup 3 dimerisation and phosphoacceptor" evidence="5">
    <location>
        <begin position="190"/>
        <end position="256"/>
    </location>
</feature>
<evidence type="ECO:0000256" key="3">
    <source>
        <dbReference type="ARBA" id="ARBA00023012"/>
    </source>
</evidence>
<evidence type="ECO:0000256" key="1">
    <source>
        <dbReference type="ARBA" id="ARBA00022679"/>
    </source>
</evidence>
<evidence type="ECO:0000256" key="4">
    <source>
        <dbReference type="SAM" id="Phobius"/>
    </source>
</evidence>
<dbReference type="Gene3D" id="1.20.5.1930">
    <property type="match status" value="1"/>
</dbReference>
<keyword evidence="4" id="KW-1133">Transmembrane helix</keyword>
<keyword evidence="3" id="KW-0902">Two-component regulatory system</keyword>
<dbReference type="SUPFAM" id="SSF55874">
    <property type="entry name" value="ATPase domain of HSP90 chaperone/DNA topoisomerase II/histidine kinase"/>
    <property type="match status" value="1"/>
</dbReference>
<dbReference type="RefSeq" id="WP_211354254.1">
    <property type="nucleotide sequence ID" value="NZ_BAABIJ010000001.1"/>
</dbReference>
<dbReference type="InterPro" id="IPR050482">
    <property type="entry name" value="Sensor_HK_TwoCompSys"/>
</dbReference>
<evidence type="ECO:0000313" key="7">
    <source>
        <dbReference type="Proteomes" id="UP000321617"/>
    </source>
</evidence>
<dbReference type="AlphaFoldDB" id="A0A562VAP3"/>
<organism evidence="6 7">
    <name type="scientific">Stackebrandtia albiflava</name>
    <dbReference type="NCBI Taxonomy" id="406432"/>
    <lineage>
        <taxon>Bacteria</taxon>
        <taxon>Bacillati</taxon>
        <taxon>Actinomycetota</taxon>
        <taxon>Actinomycetes</taxon>
        <taxon>Glycomycetales</taxon>
        <taxon>Glycomycetaceae</taxon>
        <taxon>Stackebrandtia</taxon>
    </lineage>
</organism>
<dbReference type="GO" id="GO:0000155">
    <property type="term" value="F:phosphorelay sensor kinase activity"/>
    <property type="evidence" value="ECO:0007669"/>
    <property type="project" value="InterPro"/>
</dbReference>
<dbReference type="GO" id="GO:0046983">
    <property type="term" value="F:protein dimerization activity"/>
    <property type="evidence" value="ECO:0007669"/>
    <property type="project" value="InterPro"/>
</dbReference>
<dbReference type="Proteomes" id="UP000321617">
    <property type="component" value="Unassembled WGS sequence"/>
</dbReference>
<feature type="transmembrane region" description="Helical" evidence="4">
    <location>
        <begin position="149"/>
        <end position="169"/>
    </location>
</feature>
<keyword evidence="1" id="KW-0808">Transferase</keyword>
<keyword evidence="2 6" id="KW-0418">Kinase</keyword>
<dbReference type="CDD" id="cd16917">
    <property type="entry name" value="HATPase_UhpB-NarQ-NarX-like"/>
    <property type="match status" value="1"/>
</dbReference>
<name>A0A562VAP3_9ACTN</name>
<dbReference type="GO" id="GO:0016020">
    <property type="term" value="C:membrane"/>
    <property type="evidence" value="ECO:0007669"/>
    <property type="project" value="InterPro"/>
</dbReference>
<evidence type="ECO:0000259" key="5">
    <source>
        <dbReference type="Pfam" id="PF07730"/>
    </source>
</evidence>
<dbReference type="InterPro" id="IPR011712">
    <property type="entry name" value="Sig_transdc_His_kin_sub3_dim/P"/>
</dbReference>
<accession>A0A562VAP3</accession>
<gene>
    <name evidence="6" type="ORF">LX16_0617</name>
</gene>
<protein>
    <submittedName>
        <fullName evidence="6">Two-component system sensor histidine kinase DesK</fullName>
    </submittedName>
</protein>
<reference evidence="6 7" key="1">
    <citation type="journal article" date="2013" name="Stand. Genomic Sci.">
        <title>Genomic Encyclopedia of Type Strains, Phase I: The one thousand microbial genomes (KMG-I) project.</title>
        <authorList>
            <person name="Kyrpides N.C."/>
            <person name="Woyke T."/>
            <person name="Eisen J.A."/>
            <person name="Garrity G."/>
            <person name="Lilburn T.G."/>
            <person name="Beck B.J."/>
            <person name="Whitman W.B."/>
            <person name="Hugenholtz P."/>
            <person name="Klenk H.P."/>
        </authorList>
    </citation>
    <scope>NUCLEOTIDE SEQUENCE [LARGE SCALE GENOMIC DNA]</scope>
    <source>
        <strain evidence="6 7">DSM 45044</strain>
    </source>
</reference>
<keyword evidence="4" id="KW-0472">Membrane</keyword>
<keyword evidence="4" id="KW-0812">Transmembrane</keyword>
<dbReference type="PANTHER" id="PTHR24421">
    <property type="entry name" value="NITRATE/NITRITE SENSOR PROTEIN NARX-RELATED"/>
    <property type="match status" value="1"/>
</dbReference>
<dbReference type="InterPro" id="IPR036890">
    <property type="entry name" value="HATPase_C_sf"/>
</dbReference>
<feature type="transmembrane region" description="Helical" evidence="4">
    <location>
        <begin position="20"/>
        <end position="39"/>
    </location>
</feature>
<feature type="transmembrane region" description="Helical" evidence="4">
    <location>
        <begin position="80"/>
        <end position="97"/>
    </location>
</feature>